<gene>
    <name evidence="4" type="ORF">DFP86_11730</name>
</gene>
<dbReference type="AlphaFoldDB" id="A0A4R7AZ71"/>
<dbReference type="PANTHER" id="PTHR43420:SF47">
    <property type="entry name" value="N-ACETYLTRANSFERASE DOMAIN-CONTAINING PROTEIN"/>
    <property type="match status" value="1"/>
</dbReference>
<keyword evidence="1 4" id="KW-0808">Transferase</keyword>
<evidence type="ECO:0000259" key="3">
    <source>
        <dbReference type="PROSITE" id="PS51186"/>
    </source>
</evidence>
<dbReference type="PROSITE" id="PS51186">
    <property type="entry name" value="GNAT"/>
    <property type="match status" value="1"/>
</dbReference>
<evidence type="ECO:0000313" key="5">
    <source>
        <dbReference type="Proteomes" id="UP000295611"/>
    </source>
</evidence>
<dbReference type="Gene3D" id="3.40.630.30">
    <property type="match status" value="1"/>
</dbReference>
<evidence type="ECO:0000313" key="4">
    <source>
        <dbReference type="EMBL" id="TDR72022.1"/>
    </source>
</evidence>
<dbReference type="GO" id="GO:0016747">
    <property type="term" value="F:acyltransferase activity, transferring groups other than amino-acyl groups"/>
    <property type="evidence" value="ECO:0007669"/>
    <property type="project" value="InterPro"/>
</dbReference>
<dbReference type="EMBL" id="SNZP01000017">
    <property type="protein sequence ID" value="TDR72022.1"/>
    <property type="molecule type" value="Genomic_DNA"/>
</dbReference>
<dbReference type="SUPFAM" id="SSF55729">
    <property type="entry name" value="Acyl-CoA N-acyltransferases (Nat)"/>
    <property type="match status" value="1"/>
</dbReference>
<keyword evidence="5" id="KW-1185">Reference proteome</keyword>
<keyword evidence="2" id="KW-0012">Acyltransferase</keyword>
<reference evidence="4 5" key="1">
    <citation type="submission" date="2019-03" db="EMBL/GenBank/DDBJ databases">
        <title>Genomic Encyclopedia of Type Strains, Phase III (KMG-III): the genomes of soil and plant-associated and newly described type strains.</title>
        <authorList>
            <person name="Whitman W."/>
        </authorList>
    </citation>
    <scope>NUCLEOTIDE SEQUENCE [LARGE SCALE GENOMIC DNA]</scope>
    <source>
        <strain evidence="4 5">CECT 8976</strain>
    </source>
</reference>
<dbReference type="PANTHER" id="PTHR43420">
    <property type="entry name" value="ACETYLTRANSFERASE"/>
    <property type="match status" value="1"/>
</dbReference>
<dbReference type="CDD" id="cd04301">
    <property type="entry name" value="NAT_SF"/>
    <property type="match status" value="1"/>
</dbReference>
<dbReference type="RefSeq" id="WP_133683636.1">
    <property type="nucleotide sequence ID" value="NZ_SNZP01000017.1"/>
</dbReference>
<dbReference type="InterPro" id="IPR000182">
    <property type="entry name" value="GNAT_dom"/>
</dbReference>
<dbReference type="InterPro" id="IPR016181">
    <property type="entry name" value="Acyl_CoA_acyltransferase"/>
</dbReference>
<organism evidence="4 5">
    <name type="scientific">Paludibacterium purpuratum</name>
    <dbReference type="NCBI Taxonomy" id="1144873"/>
    <lineage>
        <taxon>Bacteria</taxon>
        <taxon>Pseudomonadati</taxon>
        <taxon>Pseudomonadota</taxon>
        <taxon>Betaproteobacteria</taxon>
        <taxon>Neisseriales</taxon>
        <taxon>Chromobacteriaceae</taxon>
        <taxon>Paludibacterium</taxon>
    </lineage>
</organism>
<evidence type="ECO:0000256" key="1">
    <source>
        <dbReference type="ARBA" id="ARBA00022679"/>
    </source>
</evidence>
<comment type="caution">
    <text evidence="4">The sequence shown here is derived from an EMBL/GenBank/DDBJ whole genome shotgun (WGS) entry which is preliminary data.</text>
</comment>
<accession>A0A4R7AZ71</accession>
<name>A0A4R7AZ71_9NEIS</name>
<dbReference type="Proteomes" id="UP000295611">
    <property type="component" value="Unassembled WGS sequence"/>
</dbReference>
<sequence>MEFKLDLSDIADEQVRERIIGPLKQFNEQQAGPGGYRPLVITVKNEADEVVGGLWGATSYGWLFTQLLVVPEAARGKGLGKKILAMAEREAIARGCHSAWLDTFEFQAKGFYQQLGYTVFGELPDYPRGFSRFFLKKSLV</sequence>
<dbReference type="OrthoDB" id="9787920at2"/>
<evidence type="ECO:0000256" key="2">
    <source>
        <dbReference type="ARBA" id="ARBA00023315"/>
    </source>
</evidence>
<dbReference type="Pfam" id="PF00583">
    <property type="entry name" value="Acetyltransf_1"/>
    <property type="match status" value="1"/>
</dbReference>
<proteinExistence type="predicted"/>
<feature type="domain" description="N-acetyltransferase" evidence="3">
    <location>
        <begin position="1"/>
        <end position="140"/>
    </location>
</feature>
<dbReference type="InterPro" id="IPR050680">
    <property type="entry name" value="YpeA/RimI_acetyltransf"/>
</dbReference>
<protein>
    <submittedName>
        <fullName evidence="4">Acetyltransferase (GNAT) family protein</fullName>
    </submittedName>
</protein>